<protein>
    <recommendedName>
        <fullName evidence="3">DUF2125 domain-containing protein</fullName>
    </recommendedName>
</protein>
<dbReference type="STRING" id="571298.SAMN04488026_100950"/>
<dbReference type="EMBL" id="FNEK01000009">
    <property type="protein sequence ID" value="SDI93746.1"/>
    <property type="molecule type" value="Genomic_DNA"/>
</dbReference>
<organism evidence="1 2">
    <name type="scientific">Aliiruegeria lutimaris</name>
    <dbReference type="NCBI Taxonomy" id="571298"/>
    <lineage>
        <taxon>Bacteria</taxon>
        <taxon>Pseudomonadati</taxon>
        <taxon>Pseudomonadota</taxon>
        <taxon>Alphaproteobacteria</taxon>
        <taxon>Rhodobacterales</taxon>
        <taxon>Roseobacteraceae</taxon>
        <taxon>Aliiruegeria</taxon>
    </lineage>
</organism>
<sequence>MKPIRLLWLTVIFVLGWSAWWGWGAWSAKTGLEGWLETRREAGWQAEWDSVEVRGFPTRIDRTISGLVLANTEKGWVWQAPFFQILGLNYQKDHVILVWPNEMTLQTPWQKVSITGDEMQGSVTFRPGGEQELASATLVFDGLALASDAGWTTSMEQMRLATRPNETREEQRDIGLEIVGLKPRSEGIAMLAKAGLLPATVDTLKADLTVGFDRPWNREALEKDRPQPREIDIHEIAAKWGQLELRIAGALTVAADGVISGDVMVKSTNWREMLDIGRRSGLVPDSLADPVESALSMLSGLAGRSDTLDIPLSFENGRTRLGPLPLGRAPVLSIP</sequence>
<dbReference type="Proteomes" id="UP000199382">
    <property type="component" value="Unassembled WGS sequence"/>
</dbReference>
<reference evidence="1 2" key="1">
    <citation type="submission" date="2016-10" db="EMBL/GenBank/DDBJ databases">
        <authorList>
            <person name="de Groot N.N."/>
        </authorList>
    </citation>
    <scope>NUCLEOTIDE SEQUENCE [LARGE SCALE GENOMIC DNA]</scope>
    <source>
        <strain evidence="1 2">DSM 25294</strain>
    </source>
</reference>
<keyword evidence="2" id="KW-1185">Reference proteome</keyword>
<name>A0A1G8PN49_9RHOB</name>
<evidence type="ECO:0008006" key="3">
    <source>
        <dbReference type="Google" id="ProtNLM"/>
    </source>
</evidence>
<dbReference type="AlphaFoldDB" id="A0A1G8PN49"/>
<proteinExistence type="predicted"/>
<dbReference type="OrthoDB" id="7625707at2"/>
<evidence type="ECO:0000313" key="1">
    <source>
        <dbReference type="EMBL" id="SDI93746.1"/>
    </source>
</evidence>
<evidence type="ECO:0000313" key="2">
    <source>
        <dbReference type="Proteomes" id="UP000199382"/>
    </source>
</evidence>
<accession>A0A1G8PN49</accession>
<dbReference type="InterPro" id="IPR018666">
    <property type="entry name" value="DUF2125"/>
</dbReference>
<gene>
    <name evidence="1" type="ORF">SAMN04488026_100950</name>
</gene>
<dbReference type="RefSeq" id="WP_093151785.1">
    <property type="nucleotide sequence ID" value="NZ_FNEK01000009.1"/>
</dbReference>
<dbReference type="Pfam" id="PF09898">
    <property type="entry name" value="DUF2125"/>
    <property type="match status" value="1"/>
</dbReference>